<dbReference type="InterPro" id="IPR017021">
    <property type="entry name" value="UCP033763"/>
</dbReference>
<gene>
    <name evidence="2" type="ORF">EpCFBP13511_05580</name>
    <name evidence="1" type="ORF">IFT93_13700</name>
</gene>
<protein>
    <submittedName>
        <fullName evidence="2">DUF2000 domain-containing protein</fullName>
    </submittedName>
</protein>
<dbReference type="Pfam" id="PF09391">
    <property type="entry name" value="DUF2000"/>
    <property type="match status" value="1"/>
</dbReference>
<dbReference type="EMBL" id="JACYNN010000009">
    <property type="protein sequence ID" value="MBD8107457.1"/>
    <property type="molecule type" value="Genomic_DNA"/>
</dbReference>
<reference evidence="2 3" key="1">
    <citation type="journal article" date="2019" name="Sci. Rep.">
        <title>Differences in resource use lead to coexistence of seed-transmitted microbial populations.</title>
        <authorList>
            <person name="Torres-Cortes G."/>
            <person name="Garcia B.J."/>
            <person name="Compant S."/>
            <person name="Rezki S."/>
            <person name="Jones P."/>
            <person name="Preveaux A."/>
            <person name="Briand M."/>
            <person name="Roulet A."/>
            <person name="Bouchez O."/>
            <person name="Jacobson D."/>
            <person name="Barret M."/>
        </authorList>
    </citation>
    <scope>NUCLEOTIDE SEQUENCE [LARGE SCALE GENOMIC DNA]</scope>
    <source>
        <strain evidence="2 3">CFBP13511</strain>
    </source>
</reference>
<dbReference type="SUPFAM" id="SSF102462">
    <property type="entry name" value="Peptidyl-tRNA hydrolase II"/>
    <property type="match status" value="1"/>
</dbReference>
<evidence type="ECO:0000313" key="2">
    <source>
        <dbReference type="EMBL" id="TKJ93147.1"/>
    </source>
</evidence>
<dbReference type="PIRSF" id="PIRSF033736">
    <property type="entry name" value="UCP033763"/>
    <property type="match status" value="1"/>
</dbReference>
<dbReference type="STRING" id="1219360.GCA_001571305_01320"/>
<dbReference type="AlphaFoldDB" id="A0A3S7S4I8"/>
<dbReference type="Proteomes" id="UP000661012">
    <property type="component" value="Unassembled WGS sequence"/>
</dbReference>
<evidence type="ECO:0000313" key="3">
    <source>
        <dbReference type="Proteomes" id="UP000306393"/>
    </source>
</evidence>
<organism evidence="2 3">
    <name type="scientific">Erwinia persicina</name>
    <dbReference type="NCBI Taxonomy" id="55211"/>
    <lineage>
        <taxon>Bacteria</taxon>
        <taxon>Pseudomonadati</taxon>
        <taxon>Pseudomonadota</taxon>
        <taxon>Gammaproteobacteria</taxon>
        <taxon>Enterobacterales</taxon>
        <taxon>Erwiniaceae</taxon>
        <taxon>Erwinia</taxon>
    </lineage>
</organism>
<dbReference type="Proteomes" id="UP000306393">
    <property type="component" value="Unassembled WGS sequence"/>
</dbReference>
<accession>A0A3S7S4I8</accession>
<dbReference type="Gene3D" id="3.40.1490.10">
    <property type="entry name" value="Bit1"/>
    <property type="match status" value="1"/>
</dbReference>
<reference evidence="1 4" key="2">
    <citation type="journal article" date="2020" name="FEMS Microbiol. Ecol.">
        <title>Temporal dynamics of bacterial communities during seed development and maturation.</title>
        <authorList>
            <person name="Chesneau G."/>
            <person name="Torres-Cortes G."/>
            <person name="Briand M."/>
            <person name="Darrasse A."/>
            <person name="Preveaux A."/>
            <person name="Marais C."/>
            <person name="Jacques M.A."/>
            <person name="Shade A."/>
            <person name="Barret M."/>
        </authorList>
    </citation>
    <scope>NUCLEOTIDE SEQUENCE [LARGE SCALE GENOMIC DNA]</scope>
    <source>
        <strain evidence="1 4">CFBP13732</strain>
    </source>
</reference>
<dbReference type="InterPro" id="IPR023476">
    <property type="entry name" value="Pep_tRNA_hydro_II_dom_sf"/>
</dbReference>
<keyword evidence="4" id="KW-1185">Reference proteome</keyword>
<dbReference type="InterPro" id="IPR018988">
    <property type="entry name" value="DUF2000"/>
</dbReference>
<comment type="caution">
    <text evidence="2">The sequence shown here is derived from an EMBL/GenBank/DDBJ whole genome shotgun (WGS) entry which is preliminary data.</text>
</comment>
<dbReference type="RefSeq" id="WP_118664319.1">
    <property type="nucleotide sequence ID" value="NZ_CP022725.1"/>
</dbReference>
<dbReference type="OrthoDB" id="9095096at2"/>
<sequence>MSDVRCVVVLNQDLASGKAANAAAVIALTLGQRHPGLVGHTLSDAHGQQYPGLIPVGIPILSADNTQLRALLARCREQQLDVVLFPREGQMTVDYAAFAAAVSEVATGDLQHLGLGITGDKKALRKLTASLKLFG</sequence>
<dbReference type="KEGG" id="epe:CI789_10610"/>
<evidence type="ECO:0000313" key="1">
    <source>
        <dbReference type="EMBL" id="MBD8107457.1"/>
    </source>
</evidence>
<name>A0A3S7S4I8_9GAMM</name>
<evidence type="ECO:0000313" key="4">
    <source>
        <dbReference type="Proteomes" id="UP000661012"/>
    </source>
</evidence>
<dbReference type="GeneID" id="67477287"/>
<proteinExistence type="predicted"/>
<dbReference type="EMBL" id="QGAC01000004">
    <property type="protein sequence ID" value="TKJ93147.1"/>
    <property type="molecule type" value="Genomic_DNA"/>
</dbReference>